<organism evidence="12 13">
    <name type="scientific">Luteimonas padinae</name>
    <dbReference type="NCBI Taxonomy" id="1714359"/>
    <lineage>
        <taxon>Bacteria</taxon>
        <taxon>Pseudomonadati</taxon>
        <taxon>Pseudomonadota</taxon>
        <taxon>Gammaproteobacteria</taxon>
        <taxon>Lysobacterales</taxon>
        <taxon>Lysobacteraceae</taxon>
        <taxon>Luteimonas</taxon>
    </lineage>
</organism>
<feature type="site" description="Transition state stabilizer" evidence="9">
    <location>
        <position position="472"/>
    </location>
</feature>
<feature type="binding site" evidence="9">
    <location>
        <position position="588"/>
    </location>
    <ligand>
        <name>Zn(2+)</name>
        <dbReference type="ChEBI" id="CHEBI:29105"/>
        <note>catalytic</note>
    </ligand>
</feature>
<feature type="chain" id="PRO_5047224022" description="D-alanyl-D-alanine dipeptidase" evidence="10">
    <location>
        <begin position="29"/>
        <end position="609"/>
    </location>
</feature>
<dbReference type="Proteomes" id="UP001589898">
    <property type="component" value="Unassembled WGS sequence"/>
</dbReference>
<evidence type="ECO:0000256" key="7">
    <source>
        <dbReference type="ARBA" id="ARBA00023049"/>
    </source>
</evidence>
<dbReference type="InterPro" id="IPR012338">
    <property type="entry name" value="Beta-lactam/transpept-like"/>
</dbReference>
<evidence type="ECO:0000313" key="12">
    <source>
        <dbReference type="EMBL" id="MFC0717674.1"/>
    </source>
</evidence>
<comment type="catalytic activity">
    <reaction evidence="1 9">
        <text>D-alanyl-D-alanine + H2O = 2 D-alanine</text>
        <dbReference type="Rhea" id="RHEA:20661"/>
        <dbReference type="ChEBI" id="CHEBI:15377"/>
        <dbReference type="ChEBI" id="CHEBI:57416"/>
        <dbReference type="ChEBI" id="CHEBI:57822"/>
        <dbReference type="EC" id="3.4.13.22"/>
    </reaction>
</comment>
<dbReference type="InterPro" id="IPR009045">
    <property type="entry name" value="Zn_M74/Hedgehog-like"/>
</dbReference>
<keyword evidence="5 9" id="KW-0862">Zinc</keyword>
<accession>A0ABV6SW78</accession>
<protein>
    <recommendedName>
        <fullName evidence="9">D-alanyl-D-alanine dipeptidase</fullName>
        <shortName evidence="9">D-Ala-D-Ala dipeptidase</shortName>
        <ecNumber evidence="9">3.4.13.22</ecNumber>
    </recommendedName>
</protein>
<keyword evidence="6 9" id="KW-0224">Dipeptidase</keyword>
<dbReference type="EC" id="3.4.13.22" evidence="9"/>
<comment type="similarity">
    <text evidence="9">Belongs to the peptidase M15D family.</text>
</comment>
<keyword evidence="13" id="KW-1185">Reference proteome</keyword>
<dbReference type="SUPFAM" id="SSF56601">
    <property type="entry name" value="beta-lactamase/transpeptidase-like"/>
    <property type="match status" value="1"/>
</dbReference>
<dbReference type="GO" id="GO:0016787">
    <property type="term" value="F:hydrolase activity"/>
    <property type="evidence" value="ECO:0007669"/>
    <property type="project" value="UniProtKB-KW"/>
</dbReference>
<dbReference type="PANTHER" id="PTHR43126:SF1">
    <property type="entry name" value="D-ALANYL-D-ALANINE DIPEPTIDASE"/>
    <property type="match status" value="1"/>
</dbReference>
<dbReference type="PANTHER" id="PTHR43126">
    <property type="entry name" value="D-ALANYL-D-ALANINE DIPEPTIDASE"/>
    <property type="match status" value="1"/>
</dbReference>
<dbReference type="Pfam" id="PF01427">
    <property type="entry name" value="Peptidase_M15"/>
    <property type="match status" value="1"/>
</dbReference>
<dbReference type="Pfam" id="PF00144">
    <property type="entry name" value="Beta-lactamase"/>
    <property type="match status" value="1"/>
</dbReference>
<keyword evidence="7 9" id="KW-0482">Metalloprotease</keyword>
<evidence type="ECO:0000256" key="9">
    <source>
        <dbReference type="HAMAP-Rule" id="MF_01924"/>
    </source>
</evidence>
<comment type="function">
    <text evidence="9">Catalyzes hydrolysis of the D-alanyl-D-alanine dipeptide.</text>
</comment>
<evidence type="ECO:0000259" key="11">
    <source>
        <dbReference type="Pfam" id="PF00144"/>
    </source>
</evidence>
<dbReference type="Gene3D" id="3.30.1380.10">
    <property type="match status" value="1"/>
</dbReference>
<evidence type="ECO:0000256" key="5">
    <source>
        <dbReference type="ARBA" id="ARBA00022833"/>
    </source>
</evidence>
<evidence type="ECO:0000256" key="1">
    <source>
        <dbReference type="ARBA" id="ARBA00001362"/>
    </source>
</evidence>
<gene>
    <name evidence="9" type="primary">ddpX</name>
    <name evidence="12" type="ORF">ACFFFU_07915</name>
</gene>
<feature type="signal peptide" evidence="10">
    <location>
        <begin position="1"/>
        <end position="28"/>
    </location>
</feature>
<dbReference type="SUPFAM" id="SSF55166">
    <property type="entry name" value="Hedgehog/DD-peptidase"/>
    <property type="match status" value="1"/>
</dbReference>
<dbReference type="HAMAP" id="MF_01924">
    <property type="entry name" value="A_A_dipeptidase"/>
    <property type="match status" value="1"/>
</dbReference>
<dbReference type="InterPro" id="IPR000755">
    <property type="entry name" value="A_A_dipeptidase"/>
</dbReference>
<proteinExistence type="inferred from homology"/>
<comment type="cofactor">
    <cofactor evidence="9">
        <name>Zn(2+)</name>
        <dbReference type="ChEBI" id="CHEBI:29105"/>
    </cofactor>
    <text evidence="9">Binds 1 zinc ion per subunit.</text>
</comment>
<dbReference type="CDD" id="cd14817">
    <property type="entry name" value="D-Ala-D-Ala_dipeptidase_VanX"/>
    <property type="match status" value="1"/>
</dbReference>
<feature type="active site" description="Proton donor/acceptor" evidence="9">
    <location>
        <position position="585"/>
    </location>
</feature>
<comment type="caution">
    <text evidence="12">The sequence shown here is derived from an EMBL/GenBank/DDBJ whole genome shotgun (WGS) entry which is preliminary data.</text>
</comment>
<reference evidence="12 13" key="1">
    <citation type="submission" date="2024-09" db="EMBL/GenBank/DDBJ databases">
        <authorList>
            <person name="Sun Q."/>
            <person name="Mori K."/>
        </authorList>
    </citation>
    <scope>NUCLEOTIDE SEQUENCE [LARGE SCALE GENOMIC DNA]</scope>
    <source>
        <strain evidence="12 13">KCTC 52403</strain>
    </source>
</reference>
<evidence type="ECO:0000313" key="13">
    <source>
        <dbReference type="Proteomes" id="UP001589898"/>
    </source>
</evidence>
<evidence type="ECO:0000256" key="2">
    <source>
        <dbReference type="ARBA" id="ARBA00022670"/>
    </source>
</evidence>
<evidence type="ECO:0000256" key="3">
    <source>
        <dbReference type="ARBA" id="ARBA00022723"/>
    </source>
</evidence>
<name>A0ABV6SW78_9GAMM</name>
<keyword evidence="8" id="KW-0961">Cell wall biogenesis/degradation</keyword>
<evidence type="ECO:0000256" key="10">
    <source>
        <dbReference type="SAM" id="SignalP"/>
    </source>
</evidence>
<dbReference type="InterPro" id="IPR001466">
    <property type="entry name" value="Beta-lactam-related"/>
</dbReference>
<evidence type="ECO:0000256" key="4">
    <source>
        <dbReference type="ARBA" id="ARBA00022801"/>
    </source>
</evidence>
<evidence type="ECO:0000256" key="6">
    <source>
        <dbReference type="ARBA" id="ARBA00022997"/>
    </source>
</evidence>
<keyword evidence="4 9" id="KW-0378">Hydrolase</keyword>
<dbReference type="EMBL" id="JBHLTF010000029">
    <property type="protein sequence ID" value="MFC0717674.1"/>
    <property type="molecule type" value="Genomic_DNA"/>
</dbReference>
<dbReference type="RefSeq" id="WP_308430348.1">
    <property type="nucleotide sequence ID" value="NZ_BMZT01000007.1"/>
</dbReference>
<feature type="binding site" evidence="9">
    <location>
        <position position="523"/>
    </location>
    <ligand>
        <name>Zn(2+)</name>
        <dbReference type="ChEBI" id="CHEBI:29105"/>
        <note>catalytic</note>
    </ligand>
</feature>
<keyword evidence="3 9" id="KW-0479">Metal-binding</keyword>
<feature type="domain" description="Beta-lactamase-related" evidence="11">
    <location>
        <begin position="33"/>
        <end position="374"/>
    </location>
</feature>
<dbReference type="Gene3D" id="3.40.710.10">
    <property type="entry name" value="DD-peptidase/beta-lactamase superfamily"/>
    <property type="match status" value="1"/>
</dbReference>
<sequence length="609" mass="66425">MKRSRKNRHALSLCAAWLLACAWLPSMAADDVEARLRGLMAEHDTVGLAVVVARDNAIVYRGSFGWKDLEAKVPLEADDLFRIASISKSFAATSVMQLVEQGRLSLDDDAGDLIGFPVRNPAFPDRPITLRMLLDHTSSITDGPSYGNLDVIDPGAGGNWQGSYADRAPGERYEYSNLAYNMVGTIVERVSGERFDAYVRRHVFEPLGLEGGHLVDTLDAGRLARIYRWRDGEGFVRSDAAYAPLGERLQHYVQGRDAPMFSPTGGVKISAPDLARYMLMHMNQGEWNGVRIIAPASAKAMQTATVDVDGTAAYGLALKTDPELVPGVVLTGHTGSAYGLYSSMFFDAEKKYGFVVITNGSRGEEAFRTAVNRALHEHFIADPAAEPAAAPAPVVSDATTRAEAGLVDIRELVPDISQSIAYAGSHNFVGAPVDGYEAPRCWLKRDAAEALARVDAALRPRHLRLHVFDCYRPARAVAHFMRWVEDADDLATKATHYPDLDKPQLLEGYIAPVSGHSRGGTVDLTLLRCDADGAGCEPLDMGTGFDFFGPLANTDSPDASPAQRANRQLLREAMEAGGFRNHPMEWWHYGLRSDAPPGPLYDVPISSRR</sequence>
<dbReference type="PROSITE" id="PS51257">
    <property type="entry name" value="PROKAR_LIPOPROTEIN"/>
    <property type="match status" value="1"/>
</dbReference>
<evidence type="ECO:0000256" key="8">
    <source>
        <dbReference type="ARBA" id="ARBA00023316"/>
    </source>
</evidence>
<feature type="binding site" evidence="9">
    <location>
        <position position="516"/>
    </location>
    <ligand>
        <name>Zn(2+)</name>
        <dbReference type="ChEBI" id="CHEBI:29105"/>
        <note>catalytic</note>
    </ligand>
</feature>
<keyword evidence="2 9" id="KW-0645">Protease</keyword>
<keyword evidence="10" id="KW-0732">Signal</keyword>